<dbReference type="EMBL" id="BAAAPH010000020">
    <property type="protein sequence ID" value="GAA1592052.1"/>
    <property type="molecule type" value="Genomic_DNA"/>
</dbReference>
<reference evidence="2 3" key="1">
    <citation type="journal article" date="2019" name="Int. J. Syst. Evol. Microbiol.">
        <title>The Global Catalogue of Microorganisms (GCM) 10K type strain sequencing project: providing services to taxonomists for standard genome sequencing and annotation.</title>
        <authorList>
            <consortium name="The Broad Institute Genomics Platform"/>
            <consortium name="The Broad Institute Genome Sequencing Center for Infectious Disease"/>
            <person name="Wu L."/>
            <person name="Ma J."/>
        </authorList>
    </citation>
    <scope>NUCLEOTIDE SEQUENCE [LARGE SCALE GENOMIC DNA]</scope>
    <source>
        <strain evidence="2 3">JCM 15572</strain>
    </source>
</reference>
<feature type="signal peptide" evidence="1">
    <location>
        <begin position="1"/>
        <end position="27"/>
    </location>
</feature>
<gene>
    <name evidence="2" type="ORF">GCM10009804_55450</name>
</gene>
<dbReference type="Proteomes" id="UP001501705">
    <property type="component" value="Unassembled WGS sequence"/>
</dbReference>
<feature type="chain" id="PRO_5046808633" evidence="1">
    <location>
        <begin position="28"/>
        <end position="306"/>
    </location>
</feature>
<proteinExistence type="predicted"/>
<dbReference type="RefSeq" id="WP_344237906.1">
    <property type="nucleotide sequence ID" value="NZ_BAAAPH010000020.1"/>
</dbReference>
<accession>A0ABN2E031</accession>
<evidence type="ECO:0000256" key="1">
    <source>
        <dbReference type="SAM" id="SignalP"/>
    </source>
</evidence>
<keyword evidence="3" id="KW-1185">Reference proteome</keyword>
<comment type="caution">
    <text evidence="2">The sequence shown here is derived from an EMBL/GenBank/DDBJ whole genome shotgun (WGS) entry which is preliminary data.</text>
</comment>
<keyword evidence="1" id="KW-0732">Signal</keyword>
<protein>
    <submittedName>
        <fullName evidence="2">Uncharacterized protein</fullName>
    </submittedName>
</protein>
<name>A0ABN2E031_9ACTN</name>
<evidence type="ECO:0000313" key="2">
    <source>
        <dbReference type="EMBL" id="GAA1592052.1"/>
    </source>
</evidence>
<evidence type="ECO:0000313" key="3">
    <source>
        <dbReference type="Proteomes" id="UP001501705"/>
    </source>
</evidence>
<sequence length="306" mass="31295">MKLKRVSAAAALLLGGLAAAPGSPAIATTTAGAATTTATAVSAACQVTAGSITSAGDFAGTTATATAPPTATRGKGPHLFTAGITKASSTWTTALEVPAGSTSTGLVILNDTLYSAFYSDLSGAPPKGLTKIGSGWGNFTTVEESFWQKAPGSTVTASAMYGLKGGSGDLYRWVKGRREVASGFTAVKTMALISETQTYDTFLANTRGGALYTIRIPRTSPMKPIVKQVRTSTWQKFESLVAEKCGTQGTLLTAIDKDTGTAFLYAVGHANGTATVIKGLGQVPGTFKDPVYFLATAEGQPPLFGE</sequence>
<organism evidence="2 3">
    <name type="scientific">Kribbella hippodromi</name>
    <dbReference type="NCBI Taxonomy" id="434347"/>
    <lineage>
        <taxon>Bacteria</taxon>
        <taxon>Bacillati</taxon>
        <taxon>Actinomycetota</taxon>
        <taxon>Actinomycetes</taxon>
        <taxon>Propionibacteriales</taxon>
        <taxon>Kribbellaceae</taxon>
        <taxon>Kribbella</taxon>
    </lineage>
</organism>